<dbReference type="AlphaFoldDB" id="A0A940P608"/>
<evidence type="ECO:0000313" key="1">
    <source>
        <dbReference type="EMBL" id="MBP1040396.1"/>
    </source>
</evidence>
<proteinExistence type="predicted"/>
<dbReference type="Proteomes" id="UP000674938">
    <property type="component" value="Unassembled WGS sequence"/>
</dbReference>
<sequence length="150" mass="17544">MVSEKSVNVLDKLRCKRPRDEDKRFKHEYIGLVEKKYEKSALVIIAINHPDDDKEVLIADGRTIVPYSDMTRINETVLFFNRDYFLETADKRELEMFKKHVNVMEGMAVVFSDGNEEGSIENYRFAGVDCQMISIKREWCTLEKETGQLI</sequence>
<reference evidence="1" key="1">
    <citation type="submission" date="2020-12" db="EMBL/GenBank/DDBJ databases">
        <title>Vagococcus allomyrinae sp. nov. and Enterococcus lavae sp. nov., isolated from the larvae of Allomyrina dichotoma.</title>
        <authorList>
            <person name="Lee S.D."/>
        </authorList>
    </citation>
    <scope>NUCLEOTIDE SEQUENCE</scope>
    <source>
        <strain evidence="1">BWB3-3</strain>
    </source>
</reference>
<organism evidence="1 2">
    <name type="scientific">Vagococcus allomyrinae</name>
    <dbReference type="NCBI Taxonomy" id="2794353"/>
    <lineage>
        <taxon>Bacteria</taxon>
        <taxon>Bacillati</taxon>
        <taxon>Bacillota</taxon>
        <taxon>Bacilli</taxon>
        <taxon>Lactobacillales</taxon>
        <taxon>Enterococcaceae</taxon>
        <taxon>Vagococcus</taxon>
    </lineage>
</organism>
<accession>A0A940P608</accession>
<dbReference type="RefSeq" id="WP_209525297.1">
    <property type="nucleotide sequence ID" value="NZ_JAEEGA010000002.1"/>
</dbReference>
<gene>
    <name evidence="1" type="ORF">I6N95_05145</name>
</gene>
<evidence type="ECO:0000313" key="2">
    <source>
        <dbReference type="Proteomes" id="UP000674938"/>
    </source>
</evidence>
<name>A0A940P608_9ENTE</name>
<protein>
    <submittedName>
        <fullName evidence="1">Uncharacterized protein</fullName>
    </submittedName>
</protein>
<comment type="caution">
    <text evidence="1">The sequence shown here is derived from an EMBL/GenBank/DDBJ whole genome shotgun (WGS) entry which is preliminary data.</text>
</comment>
<keyword evidence="2" id="KW-1185">Reference proteome</keyword>
<dbReference type="EMBL" id="JAEEGA010000002">
    <property type="protein sequence ID" value="MBP1040396.1"/>
    <property type="molecule type" value="Genomic_DNA"/>
</dbReference>